<evidence type="ECO:0000256" key="5">
    <source>
        <dbReference type="ARBA" id="ARBA00023180"/>
    </source>
</evidence>
<dbReference type="PANTHER" id="PTHR24020:SF84">
    <property type="entry name" value="VWFA DOMAIN-CONTAINING PROTEIN"/>
    <property type="match status" value="1"/>
</dbReference>
<feature type="signal peptide" evidence="7">
    <location>
        <begin position="1"/>
        <end position="23"/>
    </location>
</feature>
<name>A0A8S3UJ41_MYTED</name>
<dbReference type="SMART" id="SM00327">
    <property type="entry name" value="VWA"/>
    <property type="match status" value="2"/>
</dbReference>
<keyword evidence="4" id="KW-0677">Repeat</keyword>
<feature type="region of interest" description="Disordered" evidence="6">
    <location>
        <begin position="231"/>
        <end position="272"/>
    </location>
</feature>
<organism evidence="9 10">
    <name type="scientific">Mytilus edulis</name>
    <name type="common">Blue mussel</name>
    <dbReference type="NCBI Taxonomy" id="6550"/>
    <lineage>
        <taxon>Eukaryota</taxon>
        <taxon>Metazoa</taxon>
        <taxon>Spiralia</taxon>
        <taxon>Lophotrochozoa</taxon>
        <taxon>Mollusca</taxon>
        <taxon>Bivalvia</taxon>
        <taxon>Autobranchia</taxon>
        <taxon>Pteriomorphia</taxon>
        <taxon>Mytilida</taxon>
        <taxon>Mytiloidea</taxon>
        <taxon>Mytilidae</taxon>
        <taxon>Mytilinae</taxon>
        <taxon>Mytilus</taxon>
    </lineage>
</organism>
<keyword evidence="2" id="KW-0964">Secreted</keyword>
<dbReference type="Gene3D" id="3.40.50.410">
    <property type="entry name" value="von Willebrand factor, type A domain"/>
    <property type="match status" value="2"/>
</dbReference>
<evidence type="ECO:0000256" key="4">
    <source>
        <dbReference type="ARBA" id="ARBA00022737"/>
    </source>
</evidence>
<dbReference type="SUPFAM" id="SSF53300">
    <property type="entry name" value="vWA-like"/>
    <property type="match status" value="3"/>
</dbReference>
<evidence type="ECO:0000256" key="1">
    <source>
        <dbReference type="ARBA" id="ARBA00004613"/>
    </source>
</evidence>
<evidence type="ECO:0000313" key="10">
    <source>
        <dbReference type="Proteomes" id="UP000683360"/>
    </source>
</evidence>
<dbReference type="GO" id="GO:0005576">
    <property type="term" value="C:extracellular region"/>
    <property type="evidence" value="ECO:0007669"/>
    <property type="project" value="UniProtKB-SubCell"/>
</dbReference>
<evidence type="ECO:0000256" key="7">
    <source>
        <dbReference type="SAM" id="SignalP"/>
    </source>
</evidence>
<dbReference type="PANTHER" id="PTHR24020">
    <property type="entry name" value="COLLAGEN ALPHA"/>
    <property type="match status" value="1"/>
</dbReference>
<accession>A0A8S3UJ41</accession>
<dbReference type="FunFam" id="3.40.50.410:FF:000004">
    <property type="entry name" value="collagen alpha-6(VI) chain"/>
    <property type="match status" value="1"/>
</dbReference>
<keyword evidence="10" id="KW-1185">Reference proteome</keyword>
<keyword evidence="5" id="KW-0325">Glycoprotein</keyword>
<feature type="chain" id="PRO_5035715131" description="VWFA domain-containing protein" evidence="7">
    <location>
        <begin position="24"/>
        <end position="667"/>
    </location>
</feature>
<evidence type="ECO:0000313" key="9">
    <source>
        <dbReference type="EMBL" id="CAG2243891.1"/>
    </source>
</evidence>
<gene>
    <name evidence="9" type="ORF">MEDL_55958</name>
</gene>
<protein>
    <recommendedName>
        <fullName evidence="8">VWFA domain-containing protein</fullName>
    </recommendedName>
</protein>
<feature type="domain" description="VWFA" evidence="8">
    <location>
        <begin position="35"/>
        <end position="212"/>
    </location>
</feature>
<dbReference type="OrthoDB" id="10256829at2759"/>
<feature type="compositionally biased region" description="Low complexity" evidence="6">
    <location>
        <begin position="231"/>
        <end position="266"/>
    </location>
</feature>
<feature type="domain" description="VWFA" evidence="8">
    <location>
        <begin position="301"/>
        <end position="478"/>
    </location>
</feature>
<proteinExistence type="predicted"/>
<keyword evidence="3 7" id="KW-0732">Signal</keyword>
<dbReference type="PRINTS" id="PR00453">
    <property type="entry name" value="VWFADOMAIN"/>
</dbReference>
<evidence type="ECO:0000259" key="8">
    <source>
        <dbReference type="PROSITE" id="PS50234"/>
    </source>
</evidence>
<dbReference type="CDD" id="cd01450">
    <property type="entry name" value="vWFA_subfamily_ECM"/>
    <property type="match status" value="1"/>
</dbReference>
<dbReference type="CDD" id="cd01472">
    <property type="entry name" value="vWA_collagen"/>
    <property type="match status" value="1"/>
</dbReference>
<dbReference type="PROSITE" id="PS50234">
    <property type="entry name" value="VWFA"/>
    <property type="match status" value="2"/>
</dbReference>
<comment type="caution">
    <text evidence="9">The sequence shown here is derived from an EMBL/GenBank/DDBJ whole genome shotgun (WGS) entry which is preliminary data.</text>
</comment>
<evidence type="ECO:0000256" key="6">
    <source>
        <dbReference type="SAM" id="MobiDB-lite"/>
    </source>
</evidence>
<dbReference type="InterPro" id="IPR050525">
    <property type="entry name" value="ECM_Assembly_Org"/>
</dbReference>
<dbReference type="Proteomes" id="UP000683360">
    <property type="component" value="Unassembled WGS sequence"/>
</dbReference>
<dbReference type="InterPro" id="IPR036465">
    <property type="entry name" value="vWFA_dom_sf"/>
</dbReference>
<dbReference type="AlphaFoldDB" id="A0A8S3UJ41"/>
<comment type="subcellular location">
    <subcellularLocation>
        <location evidence="1">Secreted</location>
    </subcellularLocation>
</comment>
<reference evidence="9" key="1">
    <citation type="submission" date="2021-03" db="EMBL/GenBank/DDBJ databases">
        <authorList>
            <person name="Bekaert M."/>
        </authorList>
    </citation>
    <scope>NUCLEOTIDE SEQUENCE</scope>
</reference>
<dbReference type="Pfam" id="PF00092">
    <property type="entry name" value="VWA"/>
    <property type="match status" value="2"/>
</dbReference>
<sequence length="667" mass="73731">MAFQKAVISFAIVICIIYPGCLTQLLDGCDNRPKDIVFILDASSSIWPVDFHTQLKFLQNLTKTFNIGPSDSQTRVGIVTFSNSWKVEFNLNEKMNKPDLAKAIRRVRHLTGGTNTADAINFVADNMFLPENGARHNSTKIVVVITDGESYYKDKTAAASEKLRQKGVSVFAIGVGSQIDLKELESIASDPSDKYVLEVLSYRGLKKIESILRQRTCEVIMASTIATTTPATISSTPRTTIKPSTTPRATMKPSTTTTTESPTTKEPLTKRPEITKTTPAAEKLQADSEKITKNCGGKPADVFFLLDTSGSILPSDFKKQLDFVGTVVGMFDISPDKTRVGVSTFSHEYNPMFGLEQYHDKDSLLGAIQSVPYSGGGTDTGHALKQLREREFSRQFTRPSVAHIIIVLTDGLSRFPDQTRKQAAMIKKTGSYVFAVGIGNNIDQNELSNIASSPDSNNDKYAFQVTNFDGLRTLKNILAIKTCEIASFQRDERVCRTNKTSDIMFVFDSAYYGYKMSNLILDLIQQVSMYLATTGGKIKTGIHSNSCLKDSIRPLSANPIEEVQDYDTLPQLITDLRIKQFMSANGGRGTSTKMAVVFVDNTLSKTAELQVLRSKFRKINFIFVQTGNEVTDNKLQRIAGKAYYVVELQSDSHATVQHLNTLLCEGI</sequence>
<dbReference type="InterPro" id="IPR002035">
    <property type="entry name" value="VWF_A"/>
</dbReference>
<dbReference type="EMBL" id="CAJPWZ010002718">
    <property type="protein sequence ID" value="CAG2243891.1"/>
    <property type="molecule type" value="Genomic_DNA"/>
</dbReference>
<evidence type="ECO:0000256" key="2">
    <source>
        <dbReference type="ARBA" id="ARBA00022525"/>
    </source>
</evidence>
<evidence type="ECO:0000256" key="3">
    <source>
        <dbReference type="ARBA" id="ARBA00022729"/>
    </source>
</evidence>